<dbReference type="GO" id="GO:0032153">
    <property type="term" value="C:cell division site"/>
    <property type="evidence" value="ECO:0007669"/>
    <property type="project" value="UniProtKB-UniRule"/>
</dbReference>
<evidence type="ECO:0000313" key="12">
    <source>
        <dbReference type="EMBL" id="KEI72671.1"/>
    </source>
</evidence>
<keyword evidence="13" id="KW-1185">Reference proteome</keyword>
<keyword evidence="2 8" id="KW-0997">Cell inner membrane</keyword>
<dbReference type="InterPro" id="IPR007449">
    <property type="entry name" value="ZipA_FtsZ-bd_C"/>
</dbReference>
<evidence type="ECO:0000256" key="2">
    <source>
        <dbReference type="ARBA" id="ARBA00022519"/>
    </source>
</evidence>
<keyword evidence="1 8" id="KW-1003">Cell membrane</keyword>
<evidence type="ECO:0000256" key="3">
    <source>
        <dbReference type="ARBA" id="ARBA00022618"/>
    </source>
</evidence>
<dbReference type="SMART" id="SM00771">
    <property type="entry name" value="ZipA_C"/>
    <property type="match status" value="1"/>
</dbReference>
<evidence type="ECO:0000259" key="11">
    <source>
        <dbReference type="SMART" id="SM00771"/>
    </source>
</evidence>
<dbReference type="Gene3D" id="3.30.1400.10">
    <property type="entry name" value="ZipA, C-terminal FtsZ-binding domain"/>
    <property type="match status" value="1"/>
</dbReference>
<comment type="subunit">
    <text evidence="8">Interacts with FtsZ via their C-terminal domains.</text>
</comment>
<keyword evidence="5 8" id="KW-1133">Transmembrane helix</keyword>
<dbReference type="AlphaFoldDB" id="A0A081KEU5"/>
<protein>
    <recommendedName>
        <fullName evidence="8 9">Cell division protein ZipA</fullName>
    </recommendedName>
</protein>
<evidence type="ECO:0000256" key="6">
    <source>
        <dbReference type="ARBA" id="ARBA00023136"/>
    </source>
</evidence>
<organism evidence="12 13">
    <name type="scientific">Endozoicomonas elysicola</name>
    <dbReference type="NCBI Taxonomy" id="305900"/>
    <lineage>
        <taxon>Bacteria</taxon>
        <taxon>Pseudomonadati</taxon>
        <taxon>Pseudomonadota</taxon>
        <taxon>Gammaproteobacteria</taxon>
        <taxon>Oceanospirillales</taxon>
        <taxon>Endozoicomonadaceae</taxon>
        <taxon>Endozoicomonas</taxon>
    </lineage>
</organism>
<dbReference type="EMBL" id="JOJP01000001">
    <property type="protein sequence ID" value="KEI72671.1"/>
    <property type="molecule type" value="Genomic_DNA"/>
</dbReference>
<name>A0A081KEU5_9GAMM</name>
<keyword evidence="4 8" id="KW-0812">Transmembrane</keyword>
<sequence>MSLRDWLILIGILVIIGVLADGYRRMRLARKRASELSFGLEEVKGYDDDFSSELPNGGARSRSSNESHSRKDQLRERVEPDFSSADYSEGYAEYEQVYSEPSRQREHPKPTVKEPDTDAYSDELADTPEFSEKTKSQRALDLGEPVPVLMNLDESHQSGRAKRFSPSEDVLQSEGFSRTEGPDRSVRSREASRLSAEPEEFVSRPRVASSKGKATIQEREVSARDNPNPQKELNLGGREKAEKLKDRPPASEVIVINVLSKGGGIFAGEQLMQSMLASGMRFGDMSIFHRYSNADGTGKILFSMANGVKPGTFTIDNLEATETPALSLFMSLPGPEKPMQAFALMEETARRLALDLGGELKDEQFSVMTQQTLEHCRQRIREYERKQLAKQPVH</sequence>
<feature type="region of interest" description="Disordered" evidence="10">
    <location>
        <begin position="47"/>
        <end position="142"/>
    </location>
</feature>
<comment type="subcellular location">
    <subcellularLocation>
        <location evidence="8">Cell inner membrane</location>
        <topology evidence="8">Single-pass type I membrane protein</topology>
    </subcellularLocation>
    <text evidence="8">Localizes to the Z ring in an FtsZ-dependent manner.</text>
</comment>
<dbReference type="GO" id="GO:0043093">
    <property type="term" value="P:FtsZ-dependent cytokinesis"/>
    <property type="evidence" value="ECO:0007669"/>
    <property type="project" value="UniProtKB-UniRule"/>
</dbReference>
<feature type="compositionally biased region" description="Basic and acidic residues" evidence="10">
    <location>
        <begin position="180"/>
        <end position="192"/>
    </location>
</feature>
<dbReference type="InterPro" id="IPR011919">
    <property type="entry name" value="Cell_div_ZipA"/>
</dbReference>
<comment type="similarity">
    <text evidence="8 9">Belongs to the ZipA family.</text>
</comment>
<dbReference type="PANTHER" id="PTHR38685:SF1">
    <property type="entry name" value="CELL DIVISION PROTEIN ZIPA"/>
    <property type="match status" value="1"/>
</dbReference>
<feature type="compositionally biased region" description="Basic and acidic residues" evidence="10">
    <location>
        <begin position="102"/>
        <end position="116"/>
    </location>
</feature>
<feature type="compositionally biased region" description="Basic and acidic residues" evidence="10">
    <location>
        <begin position="63"/>
        <end position="80"/>
    </location>
</feature>
<feature type="transmembrane region" description="Helical" evidence="8">
    <location>
        <begin position="6"/>
        <end position="23"/>
    </location>
</feature>
<evidence type="ECO:0000256" key="5">
    <source>
        <dbReference type="ARBA" id="ARBA00022989"/>
    </source>
</evidence>
<comment type="caution">
    <text evidence="12">The sequence shown here is derived from an EMBL/GenBank/DDBJ whole genome shotgun (WGS) entry which is preliminary data.</text>
</comment>
<evidence type="ECO:0000256" key="8">
    <source>
        <dbReference type="HAMAP-Rule" id="MF_00509"/>
    </source>
</evidence>
<evidence type="ECO:0000256" key="4">
    <source>
        <dbReference type="ARBA" id="ARBA00022692"/>
    </source>
</evidence>
<keyword evidence="7 8" id="KW-0131">Cell cycle</keyword>
<feature type="domain" description="ZipA C-terminal FtsZ-binding" evidence="11">
    <location>
        <begin position="250"/>
        <end position="380"/>
    </location>
</feature>
<dbReference type="RefSeq" id="WP_020581330.1">
    <property type="nucleotide sequence ID" value="NZ_JOJP01000001.1"/>
</dbReference>
<dbReference type="InterPro" id="IPR036765">
    <property type="entry name" value="ZipA_FtsZ-bd_C_sf"/>
</dbReference>
<gene>
    <name evidence="8" type="primary">zipA</name>
    <name evidence="12" type="ORF">GV64_19800</name>
</gene>
<dbReference type="GO" id="GO:0000917">
    <property type="term" value="P:division septum assembly"/>
    <property type="evidence" value="ECO:0007669"/>
    <property type="project" value="TreeGrafter"/>
</dbReference>
<dbReference type="Proteomes" id="UP000027997">
    <property type="component" value="Unassembled WGS sequence"/>
</dbReference>
<evidence type="ECO:0000256" key="10">
    <source>
        <dbReference type="SAM" id="MobiDB-lite"/>
    </source>
</evidence>
<proteinExistence type="inferred from homology"/>
<dbReference type="SUPFAM" id="SSF64383">
    <property type="entry name" value="Cell-division protein ZipA, C-terminal domain"/>
    <property type="match status" value="1"/>
</dbReference>
<evidence type="ECO:0000256" key="9">
    <source>
        <dbReference type="RuleBase" id="RU003612"/>
    </source>
</evidence>
<accession>A0A081KEU5</accession>
<dbReference type="eggNOG" id="COG3115">
    <property type="taxonomic scope" value="Bacteria"/>
</dbReference>
<dbReference type="NCBIfam" id="TIGR02205">
    <property type="entry name" value="septum_zipA"/>
    <property type="match status" value="1"/>
</dbReference>
<dbReference type="Pfam" id="PF04354">
    <property type="entry name" value="ZipA_C"/>
    <property type="match status" value="1"/>
</dbReference>
<dbReference type="STRING" id="305900.GV64_19800"/>
<evidence type="ECO:0000313" key="13">
    <source>
        <dbReference type="Proteomes" id="UP000027997"/>
    </source>
</evidence>
<feature type="region of interest" description="Disordered" evidence="10">
    <location>
        <begin position="154"/>
        <end position="246"/>
    </location>
</feature>
<evidence type="ECO:0000256" key="7">
    <source>
        <dbReference type="ARBA" id="ARBA00023306"/>
    </source>
</evidence>
<feature type="compositionally biased region" description="Basic and acidic residues" evidence="10">
    <location>
        <begin position="237"/>
        <end position="246"/>
    </location>
</feature>
<evidence type="ECO:0000256" key="1">
    <source>
        <dbReference type="ARBA" id="ARBA00022475"/>
    </source>
</evidence>
<reference evidence="12 13" key="1">
    <citation type="submission" date="2014-06" db="EMBL/GenBank/DDBJ databases">
        <title>Whole Genome Sequences of Three Symbiotic Endozoicomonas Bacteria.</title>
        <authorList>
            <person name="Neave M.J."/>
            <person name="Apprill A."/>
            <person name="Voolstra C.R."/>
        </authorList>
    </citation>
    <scope>NUCLEOTIDE SEQUENCE [LARGE SCALE GENOMIC DNA]</scope>
    <source>
        <strain evidence="12 13">DSM 22380</strain>
    </source>
</reference>
<comment type="function">
    <text evidence="8 9">Essential cell division protein that stabilizes the FtsZ protofilaments by cross-linking them and that serves as a cytoplasmic membrane anchor for the Z ring. Also required for the recruitment to the septal ring of downstream cell division proteins.</text>
</comment>
<dbReference type="PANTHER" id="PTHR38685">
    <property type="entry name" value="CELL DIVISION PROTEIN ZIPA"/>
    <property type="match status" value="1"/>
</dbReference>
<feature type="compositionally biased region" description="Acidic residues" evidence="10">
    <location>
        <begin position="117"/>
        <end position="126"/>
    </location>
</feature>
<keyword evidence="3 8" id="KW-0132">Cell division</keyword>
<keyword evidence="6 8" id="KW-0472">Membrane</keyword>
<dbReference type="HAMAP" id="MF_00509">
    <property type="entry name" value="ZipA"/>
    <property type="match status" value="1"/>
</dbReference>
<dbReference type="GO" id="GO:0005886">
    <property type="term" value="C:plasma membrane"/>
    <property type="evidence" value="ECO:0007669"/>
    <property type="project" value="UniProtKB-SubCell"/>
</dbReference>